<keyword evidence="3" id="KW-1185">Reference proteome</keyword>
<accession>A0ABM8G256</accession>
<gene>
    <name evidence="2" type="ORF">GCM10025865_14080</name>
</gene>
<name>A0ABM8G256_9CELL</name>
<protein>
    <recommendedName>
        <fullName evidence="1">Carbohydrate kinase PfkB domain-containing protein</fullName>
    </recommendedName>
</protein>
<dbReference type="Gene3D" id="3.40.1190.20">
    <property type="match status" value="1"/>
</dbReference>
<organism evidence="2 3">
    <name type="scientific">Paraoerskovia sediminicola</name>
    <dbReference type="NCBI Taxonomy" id="1138587"/>
    <lineage>
        <taxon>Bacteria</taxon>
        <taxon>Bacillati</taxon>
        <taxon>Actinomycetota</taxon>
        <taxon>Actinomycetes</taxon>
        <taxon>Micrococcales</taxon>
        <taxon>Cellulomonadaceae</taxon>
        <taxon>Paraoerskovia</taxon>
    </lineage>
</organism>
<evidence type="ECO:0000259" key="1">
    <source>
        <dbReference type="Pfam" id="PF00294"/>
    </source>
</evidence>
<proteinExistence type="predicted"/>
<dbReference type="InterPro" id="IPR011611">
    <property type="entry name" value="PfkB_dom"/>
</dbReference>
<sequence>MLDLDYRPMFWTSAAAATEQVAPVLERATVAVGNVDECEVAVGERDPRRAADALLERGVRLAIVKQGPRGVLARTSGESVEVPRWRCRW</sequence>
<feature type="domain" description="Carbohydrate kinase PfkB" evidence="1">
    <location>
        <begin position="3"/>
        <end position="84"/>
    </location>
</feature>
<reference evidence="3" key="1">
    <citation type="journal article" date="2019" name="Int. J. Syst. Evol. Microbiol.">
        <title>The Global Catalogue of Microorganisms (GCM) 10K type strain sequencing project: providing services to taxonomists for standard genome sequencing and annotation.</title>
        <authorList>
            <consortium name="The Broad Institute Genomics Platform"/>
            <consortium name="The Broad Institute Genome Sequencing Center for Infectious Disease"/>
            <person name="Wu L."/>
            <person name="Ma J."/>
        </authorList>
    </citation>
    <scope>NUCLEOTIDE SEQUENCE [LARGE SCALE GENOMIC DNA]</scope>
    <source>
        <strain evidence="3">NBRC 108565</strain>
    </source>
</reference>
<evidence type="ECO:0000313" key="2">
    <source>
        <dbReference type="EMBL" id="BDZ42109.1"/>
    </source>
</evidence>
<dbReference type="EMBL" id="AP027729">
    <property type="protein sequence ID" value="BDZ42109.1"/>
    <property type="molecule type" value="Genomic_DNA"/>
</dbReference>
<dbReference type="InterPro" id="IPR029056">
    <property type="entry name" value="Ribokinase-like"/>
</dbReference>
<dbReference type="Pfam" id="PF00294">
    <property type="entry name" value="PfkB"/>
    <property type="match status" value="1"/>
</dbReference>
<dbReference type="Proteomes" id="UP001321475">
    <property type="component" value="Chromosome"/>
</dbReference>
<dbReference type="SUPFAM" id="SSF53613">
    <property type="entry name" value="Ribokinase-like"/>
    <property type="match status" value="1"/>
</dbReference>
<evidence type="ECO:0000313" key="3">
    <source>
        <dbReference type="Proteomes" id="UP001321475"/>
    </source>
</evidence>